<dbReference type="GO" id="GO:0070765">
    <property type="term" value="C:gamma-secretase complex"/>
    <property type="evidence" value="ECO:0007669"/>
    <property type="project" value="TreeGrafter"/>
</dbReference>
<evidence type="ECO:0000313" key="11">
    <source>
        <dbReference type="Proteomes" id="UP000024635"/>
    </source>
</evidence>
<evidence type="ECO:0000256" key="6">
    <source>
        <dbReference type="ARBA" id="ARBA00023034"/>
    </source>
</evidence>
<comment type="caution">
    <text evidence="10">The sequence shown here is derived from an EMBL/GenBank/DDBJ whole genome shotgun (WGS) entry which is preliminary data.</text>
</comment>
<dbReference type="Pfam" id="PF01080">
    <property type="entry name" value="Presenilin"/>
    <property type="match status" value="1"/>
</dbReference>
<dbReference type="GO" id="GO:0006509">
    <property type="term" value="P:membrane protein ectodomain proteolysis"/>
    <property type="evidence" value="ECO:0007669"/>
    <property type="project" value="TreeGrafter"/>
</dbReference>
<dbReference type="GO" id="GO:0034205">
    <property type="term" value="P:amyloid-beta formation"/>
    <property type="evidence" value="ECO:0007669"/>
    <property type="project" value="TreeGrafter"/>
</dbReference>
<keyword evidence="8" id="KW-0378">Hydrolase</keyword>
<protein>
    <recommendedName>
        <fullName evidence="8">Presenilin</fullName>
        <ecNumber evidence="8">3.4.23.-</ecNumber>
    </recommendedName>
</protein>
<dbReference type="Proteomes" id="UP000024635">
    <property type="component" value="Unassembled WGS sequence"/>
</dbReference>
<comment type="domain">
    <text evidence="8">The PAL motif is required for normal active site conformation.</text>
</comment>
<evidence type="ECO:0000256" key="4">
    <source>
        <dbReference type="ARBA" id="ARBA00022976"/>
    </source>
</evidence>
<proteinExistence type="inferred from homology"/>
<comment type="function">
    <text evidence="8">Probable subunit of the gamma-secretase complex, an endoprotease complex that catalyzes the intramembrane cleavage of integral membrane proteins such as Notch receptors.</text>
</comment>
<organism evidence="10 11">
    <name type="scientific">Ancylostoma ceylanicum</name>
    <dbReference type="NCBI Taxonomy" id="53326"/>
    <lineage>
        <taxon>Eukaryota</taxon>
        <taxon>Metazoa</taxon>
        <taxon>Ecdysozoa</taxon>
        <taxon>Nematoda</taxon>
        <taxon>Chromadorea</taxon>
        <taxon>Rhabditida</taxon>
        <taxon>Rhabditina</taxon>
        <taxon>Rhabditomorpha</taxon>
        <taxon>Strongyloidea</taxon>
        <taxon>Ancylostomatidae</taxon>
        <taxon>Ancylostomatinae</taxon>
        <taxon>Ancylostoma</taxon>
    </lineage>
</organism>
<keyword evidence="8" id="KW-0645">Protease</keyword>
<keyword evidence="4 8" id="KW-0914">Notch signaling pathway</keyword>
<dbReference type="OrthoDB" id="20287at2759"/>
<dbReference type="GO" id="GO:0016485">
    <property type="term" value="P:protein processing"/>
    <property type="evidence" value="ECO:0007669"/>
    <property type="project" value="InterPro"/>
</dbReference>
<evidence type="ECO:0000256" key="5">
    <source>
        <dbReference type="ARBA" id="ARBA00022989"/>
    </source>
</evidence>
<dbReference type="PANTHER" id="PTHR10202">
    <property type="entry name" value="PRESENILIN"/>
    <property type="match status" value="1"/>
</dbReference>
<dbReference type="GO" id="GO:0042500">
    <property type="term" value="F:aspartic endopeptidase activity, intramembrane cleaving"/>
    <property type="evidence" value="ECO:0007669"/>
    <property type="project" value="InterPro"/>
</dbReference>
<evidence type="ECO:0000256" key="8">
    <source>
        <dbReference type="RuleBase" id="RU361148"/>
    </source>
</evidence>
<dbReference type="InterPro" id="IPR042524">
    <property type="entry name" value="Presenilin_C"/>
</dbReference>
<dbReference type="STRING" id="53326.A0A016T0T8"/>
<dbReference type="GO" id="GO:0005789">
    <property type="term" value="C:endoplasmic reticulum membrane"/>
    <property type="evidence" value="ECO:0007669"/>
    <property type="project" value="UniProtKB-SubCell"/>
</dbReference>
<feature type="transmembrane region" description="Helical" evidence="8">
    <location>
        <begin position="274"/>
        <end position="295"/>
    </location>
</feature>
<keyword evidence="3 8" id="KW-0256">Endoplasmic reticulum</keyword>
<feature type="region of interest" description="Disordered" evidence="9">
    <location>
        <begin position="22"/>
        <end position="44"/>
    </location>
</feature>
<evidence type="ECO:0000256" key="3">
    <source>
        <dbReference type="ARBA" id="ARBA00022824"/>
    </source>
</evidence>
<dbReference type="Gene3D" id="1.10.472.100">
    <property type="entry name" value="Presenilin"/>
    <property type="match status" value="1"/>
</dbReference>
<dbReference type="InterPro" id="IPR001108">
    <property type="entry name" value="Peptidase_A22A"/>
</dbReference>
<feature type="transmembrane region" description="Helical" evidence="8">
    <location>
        <begin position="192"/>
        <end position="210"/>
    </location>
</feature>
<sequence length="503" mass="55794">METTRRPRIDCGTTLKSWELSPLVEMSSPPDEGTSQSTAASFPKARPVATTVTANSYGSAVSTSVEDSANQGLVLDFFAVPPSLLIVCLERGEEQEEEAELKYGAGHVINLFVPVSLCMVMVVFTMNTVTFYSQNDGRHLLYTPFVKETDSASEKVLMSLGNALVMLCVVVFMTVILIFFYKYRCYKVIHGWLMASSCLLLFLFSTIYLQEVMKSFNISLSVFTVCFCLGNFGVVGMMCIHWKGPLRLQQFYLISMSALMALVFIKYLPEWTVWSVLAVISVWDLIAVLAPNGPLRILVETAQERNEPIFPALIYSSGMVYSFVFAGALEGEDNPAQTNPPASSSEESTPSTSGLLATSGAPAVRVKRFAPQRSQKPEKAPGDISQEAARSLNEVPRTQNARVQPNLVRRDQDEKGVKLGLGDFIFYSVLVGKASSYFDWNTTVACYVAILVGLCFTLVLLAVFRRALPALPISIFAGLLFYFCTRWIVTPYVSELTRRQWIY</sequence>
<dbReference type="PRINTS" id="PR01072">
    <property type="entry name" value="PRESENILIN"/>
</dbReference>
<feature type="compositionally biased region" description="Low complexity" evidence="9">
    <location>
        <begin position="340"/>
        <end position="353"/>
    </location>
</feature>
<dbReference type="EMBL" id="JARK01001487">
    <property type="protein sequence ID" value="EYB96317.1"/>
    <property type="molecule type" value="Genomic_DNA"/>
</dbReference>
<feature type="transmembrane region" description="Helical" evidence="8">
    <location>
        <begin position="156"/>
        <end position="180"/>
    </location>
</feature>
<comment type="subunit">
    <text evidence="8">Homodimer.</text>
</comment>
<dbReference type="GO" id="GO:0000139">
    <property type="term" value="C:Golgi membrane"/>
    <property type="evidence" value="ECO:0007669"/>
    <property type="project" value="UniProtKB-SubCell"/>
</dbReference>
<dbReference type="FunFam" id="1.10.472.100:FF:000001">
    <property type="entry name" value="Presenilin"/>
    <property type="match status" value="1"/>
</dbReference>
<evidence type="ECO:0000256" key="1">
    <source>
        <dbReference type="ARBA" id="ARBA00008604"/>
    </source>
</evidence>
<dbReference type="EC" id="3.4.23.-" evidence="8"/>
<feature type="transmembrane region" description="Helical" evidence="8">
    <location>
        <begin position="216"/>
        <end position="239"/>
    </location>
</feature>
<keyword evidence="7 8" id="KW-0472">Membrane</keyword>
<dbReference type="AlphaFoldDB" id="A0A016T0T8"/>
<gene>
    <name evidence="10" type="primary">Acey_s0151.g2807</name>
    <name evidence="10" type="synonym">Acey-sel-12</name>
    <name evidence="10" type="ORF">Y032_0151g2807</name>
</gene>
<accession>A0A016T0T8</accession>
<keyword evidence="2 8" id="KW-0812">Transmembrane</keyword>
<name>A0A016T0T8_9BILA</name>
<keyword evidence="5 8" id="KW-1133">Transmembrane helix</keyword>
<feature type="transmembrane region" description="Helical" evidence="8">
    <location>
        <begin position="444"/>
        <end position="464"/>
    </location>
</feature>
<feature type="transmembrane region" description="Helical" evidence="8">
    <location>
        <begin position="251"/>
        <end position="268"/>
    </location>
</feature>
<feature type="transmembrane region" description="Helical" evidence="8">
    <location>
        <begin position="111"/>
        <end position="132"/>
    </location>
</feature>
<feature type="region of interest" description="Disordered" evidence="9">
    <location>
        <begin position="333"/>
        <end position="399"/>
    </location>
</feature>
<dbReference type="PANTHER" id="PTHR10202:SF13">
    <property type="entry name" value="PRESENILIN HOMOLOG"/>
    <property type="match status" value="1"/>
</dbReference>
<reference evidence="11" key="1">
    <citation type="journal article" date="2015" name="Nat. Genet.">
        <title>The genome and transcriptome of the zoonotic hookworm Ancylostoma ceylanicum identify infection-specific gene families.</title>
        <authorList>
            <person name="Schwarz E.M."/>
            <person name="Hu Y."/>
            <person name="Antoshechkin I."/>
            <person name="Miller M.M."/>
            <person name="Sternberg P.W."/>
            <person name="Aroian R.V."/>
        </authorList>
    </citation>
    <scope>NUCLEOTIDE SEQUENCE</scope>
    <source>
        <strain evidence="11">HY135</strain>
    </source>
</reference>
<feature type="transmembrane region" description="Helical" evidence="8">
    <location>
        <begin position="470"/>
        <end position="489"/>
    </location>
</feature>
<evidence type="ECO:0000256" key="7">
    <source>
        <dbReference type="ARBA" id="ARBA00023136"/>
    </source>
</evidence>
<keyword evidence="11" id="KW-1185">Reference proteome</keyword>
<dbReference type="GO" id="GO:0055074">
    <property type="term" value="P:calcium ion homeostasis"/>
    <property type="evidence" value="ECO:0007669"/>
    <property type="project" value="TreeGrafter"/>
</dbReference>
<dbReference type="MEROPS" id="A22.009"/>
<evidence type="ECO:0000256" key="2">
    <source>
        <dbReference type="ARBA" id="ARBA00022692"/>
    </source>
</evidence>
<comment type="similarity">
    <text evidence="1 8">Belongs to the peptidase A22A family.</text>
</comment>
<keyword evidence="6 8" id="KW-0333">Golgi apparatus</keyword>
<evidence type="ECO:0000256" key="9">
    <source>
        <dbReference type="SAM" id="MobiDB-lite"/>
    </source>
</evidence>
<dbReference type="SMART" id="SM00730">
    <property type="entry name" value="PSN"/>
    <property type="match status" value="1"/>
</dbReference>
<dbReference type="InterPro" id="IPR006639">
    <property type="entry name" value="Preselin/SPP"/>
</dbReference>
<dbReference type="GO" id="GO:0007219">
    <property type="term" value="P:Notch signaling pathway"/>
    <property type="evidence" value="ECO:0007669"/>
    <property type="project" value="UniProtKB-KW"/>
</dbReference>
<comment type="subcellular location">
    <subcellularLocation>
        <location evidence="8">Endoplasmic reticulum membrane</location>
        <topology evidence="8">Multi-pass membrane protein</topology>
    </subcellularLocation>
    <subcellularLocation>
        <location evidence="8">Golgi apparatus membrane</location>
        <topology evidence="8">Multi-pass membrane protein</topology>
    </subcellularLocation>
</comment>
<evidence type="ECO:0000313" key="10">
    <source>
        <dbReference type="EMBL" id="EYB96317.1"/>
    </source>
</evidence>